<organism evidence="8 9">
    <name type="scientific">Sphagnum troendelagicum</name>
    <dbReference type="NCBI Taxonomy" id="128251"/>
    <lineage>
        <taxon>Eukaryota</taxon>
        <taxon>Viridiplantae</taxon>
        <taxon>Streptophyta</taxon>
        <taxon>Embryophyta</taxon>
        <taxon>Bryophyta</taxon>
        <taxon>Sphagnophytina</taxon>
        <taxon>Sphagnopsida</taxon>
        <taxon>Sphagnales</taxon>
        <taxon>Sphagnaceae</taxon>
        <taxon>Sphagnum</taxon>
    </lineage>
</organism>
<sequence length="1089" mass="123429">MEQVINRVEEALGIIEKVKEVANGIRINNHQCRRLANHFETVGNSLRCWREVCRSTLTNDEEIFPFPTAAFNDLLVVLKRGKALVLQYNMKHWLTRLLTRADNHEGFEDIHRELDKCKLFLLPGEFDHSTDNNLNFGTMSVEQENDVLFSDTHQDQAEMLRTLESLYSSPPLGHTREDLQNVRNVLYETFQGHEDNECEDLDGLPSHFKVNHSDYSVERCIGQGAFGVVTKSKWMGCDVAVKRIGKDFNSLTPMYKEVGFLNRLRHSQIVQVVGVSLPTVSSRGFWSGDIIMELMDGDLRTLIEKRMKEKKRQGVPFSRREAIDIIIQIARAIRHLHMKGCMHRDIKSFNILFNDHGSYVDVKISDFGISNQVAREDVYTSKDTYTRHVGTTKWRAPEAWDIDHSFGQATGGYSAKADIFSFGMTCYEILTGEMPFADETILKLFSLIMAGHRPKLPLDVGGQLGDLIQACWNSDPAHRPTATEICAILDEIKCLDAHDGGFMHFAIAKKFLNMTRPTVHRMKRFFHLFGRHGSEDIETSEVEVVPRLDGAESSRSTPNIQGLPRYLRMDPTTFQALWRIHGDEEDTVQVIGSEIGGCKYVIKTFKNIEGQEQYPSFRFELDFLIKLHHPHIVRLMGYSLDCFRTSIVLEWMPSDLRKLINDRTKTKTSTRPFSEQEAKSLITQIAAGMAFLHGRHVFHRDLKARNVLVHEHPDSLHAKITDFGDSQDFYVASPVKSVGTDYWRAPEIFRAMRDNRQFEYTAKADVYSFAMVCYEILSGKEPFEDHEPSQFDFLIVSSAVPKRPSLPGDQNHPLNKLIRTCWDDVPERRPTFRDILSKLEDTSGIIACSGVLVAAWRSSELPEEESFWPPGDLQHCLQKSPYGRLEIIGMLKQISKLTNSKWNGEFRAATLISFRATKTSNRVRIHVWFCILEFPIVSKNVSERVSLTPGTAMKVLMPAAAVAYTMNHPVISIAIPIVLPILLPVLLPLATLRGDEADSQLQLPFAISVDEVSHVIASPSIVEAALQFPRREQMQLVLDMTEYSVHGPREALNVSGTVRAADAGGGGDGYVLPVVHCNFRCQLRSSGPQ</sequence>
<dbReference type="PROSITE" id="PS00107">
    <property type="entry name" value="PROTEIN_KINASE_ATP"/>
    <property type="match status" value="1"/>
</dbReference>
<evidence type="ECO:0000313" key="9">
    <source>
        <dbReference type="Proteomes" id="UP001497512"/>
    </source>
</evidence>
<keyword evidence="3 6" id="KW-0547">Nucleotide-binding</keyword>
<dbReference type="Gene3D" id="1.10.510.10">
    <property type="entry name" value="Transferase(Phosphotransferase) domain 1"/>
    <property type="match status" value="2"/>
</dbReference>
<dbReference type="Gene3D" id="3.30.200.20">
    <property type="entry name" value="Phosphorylase Kinase, domain 1"/>
    <property type="match status" value="1"/>
</dbReference>
<dbReference type="PROSITE" id="PS00108">
    <property type="entry name" value="PROTEIN_KINASE_ST"/>
    <property type="match status" value="2"/>
</dbReference>
<evidence type="ECO:0000256" key="6">
    <source>
        <dbReference type="PROSITE-ProRule" id="PRU10141"/>
    </source>
</evidence>
<dbReference type="SMART" id="SM00220">
    <property type="entry name" value="S_TKc"/>
    <property type="match status" value="2"/>
</dbReference>
<dbReference type="EMBL" id="OZ019897">
    <property type="protein sequence ID" value="CAK9225452.1"/>
    <property type="molecule type" value="Genomic_DNA"/>
</dbReference>
<reference evidence="8" key="1">
    <citation type="submission" date="2024-02" db="EMBL/GenBank/DDBJ databases">
        <authorList>
            <consortium name="ELIXIR-Norway"/>
            <consortium name="Elixir Norway"/>
        </authorList>
    </citation>
    <scope>NUCLEOTIDE SEQUENCE</scope>
</reference>
<dbReference type="Proteomes" id="UP001497512">
    <property type="component" value="Chromosome 5"/>
</dbReference>
<keyword evidence="2" id="KW-0808">Transferase</keyword>
<evidence type="ECO:0000256" key="4">
    <source>
        <dbReference type="ARBA" id="ARBA00022777"/>
    </source>
</evidence>
<evidence type="ECO:0000256" key="1">
    <source>
        <dbReference type="ARBA" id="ARBA00022527"/>
    </source>
</evidence>
<proteinExistence type="predicted"/>
<feature type="domain" description="Protein kinase" evidence="7">
    <location>
        <begin position="215"/>
        <end position="492"/>
    </location>
</feature>
<dbReference type="InterPro" id="IPR051681">
    <property type="entry name" value="Ser/Thr_Kinases-Pseudokinases"/>
</dbReference>
<keyword evidence="1" id="KW-0723">Serine/threonine-protein kinase</keyword>
<evidence type="ECO:0000256" key="2">
    <source>
        <dbReference type="ARBA" id="ARBA00022679"/>
    </source>
</evidence>
<keyword evidence="9" id="KW-1185">Reference proteome</keyword>
<gene>
    <name evidence="8" type="ORF">CSSPTR1EN2_LOCUS17566</name>
</gene>
<dbReference type="InterPro" id="IPR001245">
    <property type="entry name" value="Ser-Thr/Tyr_kinase_cat_dom"/>
</dbReference>
<dbReference type="InterPro" id="IPR036537">
    <property type="entry name" value="Adaptor_Cbl_N_dom_sf"/>
</dbReference>
<evidence type="ECO:0000313" key="8">
    <source>
        <dbReference type="EMBL" id="CAK9225452.1"/>
    </source>
</evidence>
<dbReference type="PANTHER" id="PTHR44329">
    <property type="entry name" value="SERINE/THREONINE-PROTEIN KINASE TNNI3K-RELATED"/>
    <property type="match status" value="1"/>
</dbReference>
<evidence type="ECO:0000256" key="5">
    <source>
        <dbReference type="ARBA" id="ARBA00022840"/>
    </source>
</evidence>
<dbReference type="CDD" id="cd21037">
    <property type="entry name" value="MLKL_NTD"/>
    <property type="match status" value="1"/>
</dbReference>
<dbReference type="InterPro" id="IPR059179">
    <property type="entry name" value="MLKL-like_MCAfunc"/>
</dbReference>
<protein>
    <recommendedName>
        <fullName evidence="7">Protein kinase domain-containing protein</fullName>
    </recommendedName>
</protein>
<dbReference type="InterPro" id="IPR008271">
    <property type="entry name" value="Ser/Thr_kinase_AS"/>
</dbReference>
<evidence type="ECO:0000256" key="3">
    <source>
        <dbReference type="ARBA" id="ARBA00022741"/>
    </source>
</evidence>
<name>A0ABP0UM41_9BRYO</name>
<dbReference type="Pfam" id="PF22215">
    <property type="entry name" value="MLKL_N"/>
    <property type="match status" value="1"/>
</dbReference>
<evidence type="ECO:0000259" key="7">
    <source>
        <dbReference type="PROSITE" id="PS50011"/>
    </source>
</evidence>
<dbReference type="Gene3D" id="1.20.930.20">
    <property type="entry name" value="Adaptor protein Cbl, N-terminal domain"/>
    <property type="match status" value="1"/>
</dbReference>
<dbReference type="InterPro" id="IPR054000">
    <property type="entry name" value="MLKL_N"/>
</dbReference>
<dbReference type="PROSITE" id="PS50011">
    <property type="entry name" value="PROTEIN_KINASE_DOM"/>
    <property type="match status" value="2"/>
</dbReference>
<keyword evidence="5 6" id="KW-0067">ATP-binding</keyword>
<keyword evidence="4" id="KW-0418">Kinase</keyword>
<dbReference type="InterPro" id="IPR017441">
    <property type="entry name" value="Protein_kinase_ATP_BS"/>
</dbReference>
<feature type="binding site" evidence="6">
    <location>
        <position position="246"/>
    </location>
    <ligand>
        <name>ATP</name>
        <dbReference type="ChEBI" id="CHEBI:30616"/>
    </ligand>
</feature>
<dbReference type="InterPro" id="IPR000719">
    <property type="entry name" value="Prot_kinase_dom"/>
</dbReference>
<dbReference type="PANTHER" id="PTHR44329:SF260">
    <property type="entry name" value="PROTEIN KINASE DOMAIN-CONTAINING PROTEIN"/>
    <property type="match status" value="1"/>
</dbReference>
<dbReference type="Pfam" id="PF07714">
    <property type="entry name" value="PK_Tyr_Ser-Thr"/>
    <property type="match status" value="2"/>
</dbReference>
<dbReference type="InterPro" id="IPR011009">
    <property type="entry name" value="Kinase-like_dom_sf"/>
</dbReference>
<accession>A0ABP0UM41</accession>
<dbReference type="SUPFAM" id="SSF56112">
    <property type="entry name" value="Protein kinase-like (PK-like)"/>
    <property type="match status" value="2"/>
</dbReference>
<feature type="domain" description="Protein kinase" evidence="7">
    <location>
        <begin position="563"/>
        <end position="846"/>
    </location>
</feature>